<evidence type="ECO:0000313" key="2">
    <source>
        <dbReference type="EMBL" id="KHJ33531.1"/>
    </source>
</evidence>
<evidence type="ECO:0000256" key="1">
    <source>
        <dbReference type="SAM" id="MobiDB-lite"/>
    </source>
</evidence>
<dbReference type="EMBL" id="JNVN01001378">
    <property type="protein sequence ID" value="KHJ33531.1"/>
    <property type="molecule type" value="Genomic_DNA"/>
</dbReference>
<dbReference type="OMA" id="TQWNVAT"/>
<feature type="region of interest" description="Disordered" evidence="1">
    <location>
        <begin position="80"/>
        <end position="208"/>
    </location>
</feature>
<gene>
    <name evidence="2" type="ORF">EV44_g0790</name>
</gene>
<keyword evidence="3" id="KW-1185">Reference proteome</keyword>
<feature type="compositionally biased region" description="Basic and acidic residues" evidence="1">
    <location>
        <begin position="170"/>
        <end position="180"/>
    </location>
</feature>
<proteinExistence type="predicted"/>
<dbReference type="Proteomes" id="UP000030854">
    <property type="component" value="Unassembled WGS sequence"/>
</dbReference>
<feature type="region of interest" description="Disordered" evidence="1">
    <location>
        <begin position="449"/>
        <end position="469"/>
    </location>
</feature>
<sequence length="570" mass="63861">MTVNIEADSLSDINQIASNPPSFPRNPAEKPRKPLTLYIARVPGSKDIFLTTLKPYTKNVTAQDVVSSLYYFHVNSDIDNQPSPKSSPKFPGDVSSHTLTRKPLPLRSSNNSSDNELHSTPDFPKAKTFSIRRKPVAGSIPTTSTQHSHADQPTPRQPLGPRNTSSVSVIERKPLPRDDYQNSGLAKTNSHPNNPNHQDNDFSDSNHKSVLESNKSEKAFSVTIIRRDPSSGAQWNIGIISGNPLIEETSDGHFNSRSAKRPYYDISLSLITSGYARFRDKCPIIDQTLQQSSNSDKNLHQECGTTFDRKIKMEGSSFWNRASAQRKRALSDFSDKYRNSCGLRIQENENQRHDTRAHAKGYVFTSPWGGRCKFVTGSGGRSLRCHHKLPSPISANSMDLEQHSIIISELRFNLPISFLSYSTAPQSIGRKVDFFSESQYKDVRNKMKNLKFTGPPLSHRNRSSSSFDLRSRDGRLLARTSSRTSIDSQENIHGNTINTSKNSLETMLQDNKEENVSNKYLDLGREKAGGGSNGKHAKLGKIIIHDEGIKMLDLIVSANMGIWWSVWDRY</sequence>
<reference evidence="2 3" key="1">
    <citation type="journal article" date="2014" name="BMC Genomics">
        <title>Adaptive genomic structural variation in the grape powdery mildew pathogen, Erysiphe necator.</title>
        <authorList>
            <person name="Jones L."/>
            <person name="Riaz S."/>
            <person name="Morales-Cruz A."/>
            <person name="Amrine K.C."/>
            <person name="McGuire B."/>
            <person name="Gubler W.D."/>
            <person name="Walker M.A."/>
            <person name="Cantu D."/>
        </authorList>
    </citation>
    <scope>NUCLEOTIDE SEQUENCE [LARGE SCALE GENOMIC DNA]</scope>
    <source>
        <strain evidence="3">c</strain>
    </source>
</reference>
<accession>A0A0B1P985</accession>
<evidence type="ECO:0000313" key="3">
    <source>
        <dbReference type="Proteomes" id="UP000030854"/>
    </source>
</evidence>
<feature type="compositionally biased region" description="Polar residues" evidence="1">
    <location>
        <begin position="181"/>
        <end position="197"/>
    </location>
</feature>
<comment type="caution">
    <text evidence="2">The sequence shown here is derived from an EMBL/GenBank/DDBJ whole genome shotgun (WGS) entry which is preliminary data.</text>
</comment>
<organism evidence="2 3">
    <name type="scientific">Uncinula necator</name>
    <name type="common">Grape powdery mildew</name>
    <dbReference type="NCBI Taxonomy" id="52586"/>
    <lineage>
        <taxon>Eukaryota</taxon>
        <taxon>Fungi</taxon>
        <taxon>Dikarya</taxon>
        <taxon>Ascomycota</taxon>
        <taxon>Pezizomycotina</taxon>
        <taxon>Leotiomycetes</taxon>
        <taxon>Erysiphales</taxon>
        <taxon>Erysiphaceae</taxon>
        <taxon>Erysiphe</taxon>
    </lineage>
</organism>
<feature type="compositionally biased region" description="Basic and acidic residues" evidence="1">
    <location>
        <begin position="198"/>
        <end position="208"/>
    </location>
</feature>
<protein>
    <submittedName>
        <fullName evidence="2">Putative oxidoreductase-like protein</fullName>
    </submittedName>
</protein>
<dbReference type="AlphaFoldDB" id="A0A0B1P985"/>
<name>A0A0B1P985_UNCNE</name>
<dbReference type="STRING" id="52586.A0A0B1P985"/>
<dbReference type="HOGENOM" id="CLU_015711_1_0_1"/>